<dbReference type="OrthoDB" id="9348951at2759"/>
<dbReference type="EMBL" id="BMAV01023802">
    <property type="protein sequence ID" value="GFY80097.1"/>
    <property type="molecule type" value="Genomic_DNA"/>
</dbReference>
<proteinExistence type="predicted"/>
<protein>
    <submittedName>
        <fullName evidence="2">Uncharacterized protein</fullName>
    </submittedName>
</protein>
<name>A0A8X6YXY1_9ARAC</name>
<feature type="compositionally biased region" description="Acidic residues" evidence="1">
    <location>
        <begin position="12"/>
        <end position="28"/>
    </location>
</feature>
<comment type="caution">
    <text evidence="2">The sequence shown here is derived from an EMBL/GenBank/DDBJ whole genome shotgun (WGS) entry which is preliminary data.</text>
</comment>
<accession>A0A8X6YXY1</accession>
<sequence length="121" mass="13223">SNIPEEGIKMEVDEDESGQDFDPGDSDQDSGASLSSCTRKKDRGRINVCLEDLRKKNQSPSAANLLLSPQKVSQSHSQRALNALRQQQKEAEKHCIAAVGMPASHSRIIMKSLPPALQGRQ</sequence>
<reference evidence="2" key="1">
    <citation type="submission" date="2020-08" db="EMBL/GenBank/DDBJ databases">
        <title>Multicomponent nature underlies the extraordinary mechanical properties of spider dragline silk.</title>
        <authorList>
            <person name="Kono N."/>
            <person name="Nakamura H."/>
            <person name="Mori M."/>
            <person name="Yoshida Y."/>
            <person name="Ohtoshi R."/>
            <person name="Malay A.D."/>
            <person name="Moran D.A.P."/>
            <person name="Tomita M."/>
            <person name="Numata K."/>
            <person name="Arakawa K."/>
        </authorList>
    </citation>
    <scope>NUCLEOTIDE SEQUENCE</scope>
</reference>
<dbReference type="AlphaFoldDB" id="A0A8X6YXY1"/>
<feature type="region of interest" description="Disordered" evidence="1">
    <location>
        <begin position="1"/>
        <end position="39"/>
    </location>
</feature>
<evidence type="ECO:0000313" key="2">
    <source>
        <dbReference type="EMBL" id="GFY80097.1"/>
    </source>
</evidence>
<keyword evidence="3" id="KW-1185">Reference proteome</keyword>
<evidence type="ECO:0000313" key="3">
    <source>
        <dbReference type="Proteomes" id="UP000886998"/>
    </source>
</evidence>
<gene>
    <name evidence="2" type="ORF">TNIN_220701</name>
</gene>
<dbReference type="Proteomes" id="UP000886998">
    <property type="component" value="Unassembled WGS sequence"/>
</dbReference>
<feature type="compositionally biased region" description="Basic and acidic residues" evidence="1">
    <location>
        <begin position="1"/>
        <end position="11"/>
    </location>
</feature>
<feature type="non-terminal residue" evidence="2">
    <location>
        <position position="1"/>
    </location>
</feature>
<feature type="non-terminal residue" evidence="2">
    <location>
        <position position="121"/>
    </location>
</feature>
<evidence type="ECO:0000256" key="1">
    <source>
        <dbReference type="SAM" id="MobiDB-lite"/>
    </source>
</evidence>
<organism evidence="2 3">
    <name type="scientific">Trichonephila inaurata madagascariensis</name>
    <dbReference type="NCBI Taxonomy" id="2747483"/>
    <lineage>
        <taxon>Eukaryota</taxon>
        <taxon>Metazoa</taxon>
        <taxon>Ecdysozoa</taxon>
        <taxon>Arthropoda</taxon>
        <taxon>Chelicerata</taxon>
        <taxon>Arachnida</taxon>
        <taxon>Araneae</taxon>
        <taxon>Araneomorphae</taxon>
        <taxon>Entelegynae</taxon>
        <taxon>Araneoidea</taxon>
        <taxon>Nephilidae</taxon>
        <taxon>Trichonephila</taxon>
        <taxon>Trichonephila inaurata</taxon>
    </lineage>
</organism>